<reference evidence="2" key="1">
    <citation type="submission" date="2020-11" db="EMBL/GenBank/DDBJ databases">
        <title>Nocardia NEAU-351.nov., a novel actinomycete isolated from the cow dung.</title>
        <authorList>
            <person name="Zhang X."/>
        </authorList>
    </citation>
    <scope>NUCLEOTIDE SEQUENCE</scope>
    <source>
        <strain evidence="2">NEAU-351</strain>
    </source>
</reference>
<accession>A0A931I6J1</accession>
<evidence type="ECO:0000313" key="3">
    <source>
        <dbReference type="Proteomes" id="UP000655751"/>
    </source>
</evidence>
<dbReference type="EMBL" id="JADMLG010000002">
    <property type="protein sequence ID" value="MBH0775524.1"/>
    <property type="molecule type" value="Genomic_DNA"/>
</dbReference>
<keyword evidence="2" id="KW-0378">Hydrolase</keyword>
<comment type="caution">
    <text evidence="2">The sequence shown here is derived from an EMBL/GenBank/DDBJ whole genome shotgun (WGS) entry which is preliminary data.</text>
</comment>
<name>A0A931I6J1_9NOCA</name>
<organism evidence="2 3">
    <name type="scientific">Nocardia bovistercoris</name>
    <dbReference type="NCBI Taxonomy" id="2785916"/>
    <lineage>
        <taxon>Bacteria</taxon>
        <taxon>Bacillati</taxon>
        <taxon>Actinomycetota</taxon>
        <taxon>Actinomycetes</taxon>
        <taxon>Mycobacteriales</taxon>
        <taxon>Nocardiaceae</taxon>
        <taxon>Nocardia</taxon>
    </lineage>
</organism>
<dbReference type="AlphaFoldDB" id="A0A931I6J1"/>
<dbReference type="InterPro" id="IPR000073">
    <property type="entry name" value="AB_hydrolase_1"/>
</dbReference>
<dbReference type="PANTHER" id="PTHR43194:SF2">
    <property type="entry name" value="PEROXISOMAL MEMBRANE PROTEIN LPX1"/>
    <property type="match status" value="1"/>
</dbReference>
<sequence>MEIRLSSLSHGRQVGRTSAIDGFRLTYDRVGVGAPAVLLHGWPSDRTEYREVVALLDMLDVVVPDLRGFGESDKHAEDAATFYSADAQARGVIGLIEELRLDRPVLGGHDIGSRIAVAVARLRPDLIRGLVLTPPLPGIGARILSSEAQQQFWYVSFNQLGLADELIDGNPDAVRAFLRHFWSHWSGPGFTLADDHLDHLVSVYSPPGAFTASVAWYRVGAGGVARIAAERAPAPNRRLAVPTAVLWPTDDVLFPRSWADRLPHYFADIEVHFVDAGHFVPLESPRRFADAVIDAAGRNQPRSAY</sequence>
<dbReference type="Gene3D" id="3.40.50.1820">
    <property type="entry name" value="alpha/beta hydrolase"/>
    <property type="match status" value="1"/>
</dbReference>
<proteinExistence type="predicted"/>
<gene>
    <name evidence="2" type="ORF">IT779_04370</name>
</gene>
<dbReference type="InterPro" id="IPR050228">
    <property type="entry name" value="Carboxylesterase_BioH"/>
</dbReference>
<evidence type="ECO:0000313" key="2">
    <source>
        <dbReference type="EMBL" id="MBH0775524.1"/>
    </source>
</evidence>
<protein>
    <submittedName>
        <fullName evidence="2">Alpha/beta hydrolase</fullName>
    </submittedName>
</protein>
<dbReference type="InterPro" id="IPR029058">
    <property type="entry name" value="AB_hydrolase_fold"/>
</dbReference>
<dbReference type="GO" id="GO:0016787">
    <property type="term" value="F:hydrolase activity"/>
    <property type="evidence" value="ECO:0007669"/>
    <property type="project" value="UniProtKB-KW"/>
</dbReference>
<dbReference type="PANTHER" id="PTHR43194">
    <property type="entry name" value="HYDROLASE ALPHA/BETA FOLD FAMILY"/>
    <property type="match status" value="1"/>
</dbReference>
<keyword evidence="3" id="KW-1185">Reference proteome</keyword>
<dbReference type="InterPro" id="IPR000639">
    <property type="entry name" value="Epox_hydrolase-like"/>
</dbReference>
<dbReference type="SUPFAM" id="SSF53474">
    <property type="entry name" value="alpha/beta-Hydrolases"/>
    <property type="match status" value="1"/>
</dbReference>
<dbReference type="Proteomes" id="UP000655751">
    <property type="component" value="Unassembled WGS sequence"/>
</dbReference>
<dbReference type="Pfam" id="PF00561">
    <property type="entry name" value="Abhydrolase_1"/>
    <property type="match status" value="1"/>
</dbReference>
<dbReference type="PRINTS" id="PR00412">
    <property type="entry name" value="EPOXHYDRLASE"/>
</dbReference>
<feature type="domain" description="AB hydrolase-1" evidence="1">
    <location>
        <begin position="37"/>
        <end position="285"/>
    </location>
</feature>
<evidence type="ECO:0000259" key="1">
    <source>
        <dbReference type="Pfam" id="PF00561"/>
    </source>
</evidence>